<name>A0A5C7WD29_AQUAC</name>
<organism evidence="3 4">
    <name type="scientific">Aquipseudomonas alcaligenes</name>
    <name type="common">Pseudomonas alcaligenes</name>
    <dbReference type="NCBI Taxonomy" id="43263"/>
    <lineage>
        <taxon>Bacteria</taxon>
        <taxon>Pseudomonadati</taxon>
        <taxon>Pseudomonadota</taxon>
        <taxon>Gammaproteobacteria</taxon>
        <taxon>Pseudomonadales</taxon>
        <taxon>Pseudomonadaceae</taxon>
        <taxon>Aquipseudomonas</taxon>
    </lineage>
</organism>
<dbReference type="GO" id="GO:0006203">
    <property type="term" value="P:dGTP catabolic process"/>
    <property type="evidence" value="ECO:0007669"/>
    <property type="project" value="TreeGrafter"/>
</dbReference>
<dbReference type="SUPFAM" id="SSF109604">
    <property type="entry name" value="HD-domain/PDEase-like"/>
    <property type="match status" value="1"/>
</dbReference>
<evidence type="ECO:0000313" key="3">
    <source>
        <dbReference type="EMBL" id="TXI34498.1"/>
    </source>
</evidence>
<keyword evidence="1 3" id="KW-0378">Hydrolase</keyword>
<reference evidence="3 4" key="1">
    <citation type="submission" date="2018-09" db="EMBL/GenBank/DDBJ databases">
        <title>Metagenome Assembled Genomes from an Advanced Water Purification Facility.</title>
        <authorList>
            <person name="Stamps B.W."/>
            <person name="Spear J.R."/>
        </authorList>
    </citation>
    <scope>NUCLEOTIDE SEQUENCE [LARGE SCALE GENOMIC DNA]</scope>
    <source>
        <strain evidence="3">Bin_52_1</strain>
    </source>
</reference>
<dbReference type="GO" id="GO:0008832">
    <property type="term" value="F:dGTPase activity"/>
    <property type="evidence" value="ECO:0007669"/>
    <property type="project" value="UniProtKB-EC"/>
</dbReference>
<dbReference type="Gene3D" id="1.10.3410.10">
    <property type="entry name" value="putative deoxyguanosinetriphosphate triphosphohydrolase like domain"/>
    <property type="match status" value="1"/>
</dbReference>
<evidence type="ECO:0000256" key="1">
    <source>
        <dbReference type="ARBA" id="ARBA00022801"/>
    </source>
</evidence>
<feature type="domain" description="HD" evidence="2">
    <location>
        <begin position="68"/>
        <end position="257"/>
    </location>
</feature>
<dbReference type="PANTHER" id="PTHR11373:SF32">
    <property type="entry name" value="DEOXYGUANOSINETRIPHOSPHATE TRIPHOSPHOHYDROLASE"/>
    <property type="match status" value="1"/>
</dbReference>
<dbReference type="NCBIfam" id="NF003429">
    <property type="entry name" value="PRK04926.1"/>
    <property type="match status" value="1"/>
</dbReference>
<dbReference type="NCBIfam" id="TIGR01353">
    <property type="entry name" value="dGTP_triPase"/>
    <property type="match status" value="1"/>
</dbReference>
<sequence>MDFKTKISLHRARERCAVPQPGDEGWLFELSERLESDRGRIINSAAVRRLQQKTQVFPLERNAAVRSRLTHSLEVQQVGRHIVRTLFHKLGLRAGEYGMDGLERALESLVEMACLTHDIGNPPFGHFGEFAIGDWCARHLEGLFAQAVPGGDTGLRQRMLADLVSFEGNAQAIRLVQRLHDMNLTYVQSACMLKYVRAACQPRPAQGSPGAYLAKKPGFYLSEEGFVGELWQALGMAPQTRYPLVYVMEAADDISYCLADLEDAVVKGILDLPRLCALLRKTFARFKPLDTAIDARGRSFAELLDDAWQRSCDEPVDKVGQFFIRLRVNLIHPLVQHAAGQFIEQFDDVFAGTLNRALLEDDSPACAVVQTFKTVGAEHVFCHREVETLQLRGLRILQGLLANYGELLTLGGEDFAALLQGRGRGDLGMLLRRLPDHLLAAYRLAVAECAGADAALWEFYHRTRLLLDFVSGLTDQLAEDEYRALTAQA</sequence>
<dbReference type="InterPro" id="IPR003607">
    <property type="entry name" value="HD/PDEase_dom"/>
</dbReference>
<evidence type="ECO:0000259" key="2">
    <source>
        <dbReference type="PROSITE" id="PS51831"/>
    </source>
</evidence>
<dbReference type="Proteomes" id="UP000321110">
    <property type="component" value="Unassembled WGS sequence"/>
</dbReference>
<accession>A0A5C7WD29</accession>
<dbReference type="CDD" id="cd00077">
    <property type="entry name" value="HDc"/>
    <property type="match status" value="1"/>
</dbReference>
<dbReference type="EMBL" id="SSFO01000066">
    <property type="protein sequence ID" value="TXI34498.1"/>
    <property type="molecule type" value="Genomic_DNA"/>
</dbReference>
<proteinExistence type="predicted"/>
<evidence type="ECO:0000313" key="4">
    <source>
        <dbReference type="Proteomes" id="UP000321110"/>
    </source>
</evidence>
<dbReference type="Pfam" id="PF01966">
    <property type="entry name" value="HD"/>
    <property type="match status" value="1"/>
</dbReference>
<protein>
    <submittedName>
        <fullName evidence="3">dGTPase</fullName>
        <ecNumber evidence="3">3.1.5.1</ecNumber>
    </submittedName>
</protein>
<dbReference type="AlphaFoldDB" id="A0A5C7WD29"/>
<dbReference type="Gene3D" id="1.10.3210.10">
    <property type="entry name" value="Hypothetical protein af1432"/>
    <property type="match status" value="2"/>
</dbReference>
<dbReference type="InterPro" id="IPR050135">
    <property type="entry name" value="dGTPase-like"/>
</dbReference>
<dbReference type="PANTHER" id="PTHR11373">
    <property type="entry name" value="DEOXYNUCLEOSIDE TRIPHOSPHATE TRIPHOSPHOHYDROLASE"/>
    <property type="match status" value="1"/>
</dbReference>
<gene>
    <name evidence="3" type="ORF">E6Q69_03730</name>
</gene>
<dbReference type="PROSITE" id="PS51831">
    <property type="entry name" value="HD"/>
    <property type="match status" value="1"/>
</dbReference>
<comment type="caution">
    <text evidence="3">The sequence shown here is derived from an EMBL/GenBank/DDBJ whole genome shotgun (WGS) entry which is preliminary data.</text>
</comment>
<dbReference type="InterPro" id="IPR006674">
    <property type="entry name" value="HD_domain"/>
</dbReference>
<dbReference type="InterPro" id="IPR023293">
    <property type="entry name" value="dGTP_triP_hydro_central_sf"/>
</dbReference>
<dbReference type="EC" id="3.1.5.1" evidence="3"/>
<dbReference type="InterPro" id="IPR006261">
    <property type="entry name" value="dGTPase"/>
</dbReference>
<dbReference type="SMART" id="SM00471">
    <property type="entry name" value="HDc"/>
    <property type="match status" value="1"/>
</dbReference>